<accession>H1YDK4</accession>
<sequence>MIKVALQGVEFFAYHGFYPQEQVLGNHFVVDVSVRFVQQHHFNDDEIAYTVNYEQLYRIVEQEMRYTRKLLETVVQGIIDQIKTTYPFVEIIQASIQKLNPPLPGKVASSFIEITYTKPDDVQ</sequence>
<protein>
    <recommendedName>
        <fullName evidence="6">7,8-dihydroneopterin aldolase</fullName>
        <ecNumber evidence="6">4.1.2.25</ecNumber>
    </recommendedName>
</protein>
<evidence type="ECO:0000256" key="2">
    <source>
        <dbReference type="ARBA" id="ARBA00005013"/>
    </source>
</evidence>
<dbReference type="OrthoDB" id="9803748at2"/>
<keyword evidence="9" id="KW-1185">Reference proteome</keyword>
<dbReference type="STRING" id="714943.Mucpa_6155"/>
<evidence type="ECO:0000256" key="4">
    <source>
        <dbReference type="ARBA" id="ARBA00022909"/>
    </source>
</evidence>
<dbReference type="UniPathway" id="UPA00077">
    <property type="reaction ID" value="UER00154"/>
</dbReference>
<gene>
    <name evidence="8" type="ORF">Mucpa_6155</name>
</gene>
<evidence type="ECO:0000256" key="6">
    <source>
        <dbReference type="RuleBase" id="RU362079"/>
    </source>
</evidence>
<organism evidence="8 9">
    <name type="scientific">Mucilaginibacter paludis DSM 18603</name>
    <dbReference type="NCBI Taxonomy" id="714943"/>
    <lineage>
        <taxon>Bacteria</taxon>
        <taxon>Pseudomonadati</taxon>
        <taxon>Bacteroidota</taxon>
        <taxon>Sphingobacteriia</taxon>
        <taxon>Sphingobacteriales</taxon>
        <taxon>Sphingobacteriaceae</taxon>
        <taxon>Mucilaginibacter</taxon>
    </lineage>
</organism>
<dbReference type="EC" id="4.1.2.25" evidence="6"/>
<dbReference type="NCBIfam" id="TIGR00526">
    <property type="entry name" value="folB_dom"/>
    <property type="match status" value="1"/>
</dbReference>
<reference evidence="8" key="1">
    <citation type="submission" date="2011-09" db="EMBL/GenBank/DDBJ databases">
        <title>The permanent draft genome of Mucilaginibacter paludis DSM 18603.</title>
        <authorList>
            <consortium name="US DOE Joint Genome Institute (JGI-PGF)"/>
            <person name="Lucas S."/>
            <person name="Han J."/>
            <person name="Lapidus A."/>
            <person name="Bruce D."/>
            <person name="Goodwin L."/>
            <person name="Pitluck S."/>
            <person name="Peters L."/>
            <person name="Kyrpides N."/>
            <person name="Mavromatis K."/>
            <person name="Ivanova N."/>
            <person name="Mikhailova N."/>
            <person name="Held B."/>
            <person name="Detter J.C."/>
            <person name="Tapia R."/>
            <person name="Han C."/>
            <person name="Land M."/>
            <person name="Hauser L."/>
            <person name="Markowitz V."/>
            <person name="Cheng J.-F."/>
            <person name="Hugenholtz P."/>
            <person name="Woyke T."/>
            <person name="Wu D."/>
            <person name="Tindall B."/>
            <person name="Brambilla E."/>
            <person name="Klenk H.-P."/>
            <person name="Eisen J.A."/>
        </authorList>
    </citation>
    <scope>NUCLEOTIDE SEQUENCE [LARGE SCALE GENOMIC DNA]</scope>
    <source>
        <strain evidence="8">DSM 18603</strain>
    </source>
</reference>
<comment type="similarity">
    <text evidence="3 6">Belongs to the DHNA family.</text>
</comment>
<dbReference type="InterPro" id="IPR043133">
    <property type="entry name" value="GTP-CH-I_C/QueF"/>
</dbReference>
<comment type="catalytic activity">
    <reaction evidence="1 6">
        <text>7,8-dihydroneopterin = 6-hydroxymethyl-7,8-dihydropterin + glycolaldehyde</text>
        <dbReference type="Rhea" id="RHEA:10540"/>
        <dbReference type="ChEBI" id="CHEBI:17001"/>
        <dbReference type="ChEBI" id="CHEBI:17071"/>
        <dbReference type="ChEBI" id="CHEBI:44841"/>
        <dbReference type="EC" id="4.1.2.25"/>
    </reaction>
</comment>
<dbReference type="Proteomes" id="UP000002774">
    <property type="component" value="Chromosome"/>
</dbReference>
<dbReference type="GO" id="GO:0046654">
    <property type="term" value="P:tetrahydrofolate biosynthetic process"/>
    <property type="evidence" value="ECO:0007669"/>
    <property type="project" value="UniProtKB-UniRule"/>
</dbReference>
<dbReference type="SUPFAM" id="SSF55620">
    <property type="entry name" value="Tetrahydrobiopterin biosynthesis enzymes-like"/>
    <property type="match status" value="1"/>
</dbReference>
<dbReference type="GO" id="GO:0004150">
    <property type="term" value="F:dihydroneopterin aldolase activity"/>
    <property type="evidence" value="ECO:0007669"/>
    <property type="project" value="UniProtKB-UniRule"/>
</dbReference>
<dbReference type="EMBL" id="CM001403">
    <property type="protein sequence ID" value="EHQ30213.1"/>
    <property type="molecule type" value="Genomic_DNA"/>
</dbReference>
<dbReference type="eggNOG" id="COG1539">
    <property type="taxonomic scope" value="Bacteria"/>
</dbReference>
<dbReference type="HOGENOM" id="CLU_112632_1_2_10"/>
<dbReference type="InterPro" id="IPR006156">
    <property type="entry name" value="Dihydroneopterin_aldolase"/>
</dbReference>
<evidence type="ECO:0000313" key="8">
    <source>
        <dbReference type="EMBL" id="EHQ30213.1"/>
    </source>
</evidence>
<dbReference type="SMART" id="SM00905">
    <property type="entry name" value="FolB"/>
    <property type="match status" value="1"/>
</dbReference>
<dbReference type="Gene3D" id="3.30.1130.10">
    <property type="match status" value="1"/>
</dbReference>
<evidence type="ECO:0000313" key="9">
    <source>
        <dbReference type="Proteomes" id="UP000002774"/>
    </source>
</evidence>
<dbReference type="PANTHER" id="PTHR42844:SF1">
    <property type="entry name" value="DIHYDRONEOPTERIN ALDOLASE 1-RELATED"/>
    <property type="match status" value="1"/>
</dbReference>
<evidence type="ECO:0000259" key="7">
    <source>
        <dbReference type="SMART" id="SM00905"/>
    </source>
</evidence>
<evidence type="ECO:0000256" key="1">
    <source>
        <dbReference type="ARBA" id="ARBA00001353"/>
    </source>
</evidence>
<dbReference type="PANTHER" id="PTHR42844">
    <property type="entry name" value="DIHYDRONEOPTERIN ALDOLASE 1-RELATED"/>
    <property type="match status" value="1"/>
</dbReference>
<comment type="pathway">
    <text evidence="2 6">Cofactor biosynthesis; tetrahydrofolate biosynthesis; 2-amino-4-hydroxy-6-hydroxymethyl-7,8-dihydropteridine diphosphate from 7,8-dihydroneopterin triphosphate: step 3/4.</text>
</comment>
<dbReference type="InterPro" id="IPR006157">
    <property type="entry name" value="FolB_dom"/>
</dbReference>
<name>H1YDK4_9SPHI</name>
<keyword evidence="5 6" id="KW-0456">Lyase</keyword>
<dbReference type="AlphaFoldDB" id="H1YDK4"/>
<dbReference type="GO" id="GO:0046656">
    <property type="term" value="P:folic acid biosynthetic process"/>
    <property type="evidence" value="ECO:0007669"/>
    <property type="project" value="UniProtKB-UniRule"/>
</dbReference>
<proteinExistence type="inferred from homology"/>
<dbReference type="NCBIfam" id="TIGR00525">
    <property type="entry name" value="folB"/>
    <property type="match status" value="1"/>
</dbReference>
<dbReference type="GO" id="GO:0005737">
    <property type="term" value="C:cytoplasm"/>
    <property type="evidence" value="ECO:0007669"/>
    <property type="project" value="TreeGrafter"/>
</dbReference>
<comment type="function">
    <text evidence="6">Catalyzes the conversion of 7,8-dihydroneopterin to 6-hydroxymethyl-7,8-dihydropterin.</text>
</comment>
<keyword evidence="4 6" id="KW-0289">Folate biosynthesis</keyword>
<dbReference type="RefSeq" id="WP_008511781.1">
    <property type="nucleotide sequence ID" value="NZ_CM001403.1"/>
</dbReference>
<feature type="domain" description="Dihydroneopterin aldolase/epimerase" evidence="7">
    <location>
        <begin position="4"/>
        <end position="116"/>
    </location>
</feature>
<dbReference type="Pfam" id="PF02152">
    <property type="entry name" value="FolB"/>
    <property type="match status" value="1"/>
</dbReference>
<evidence type="ECO:0000256" key="5">
    <source>
        <dbReference type="ARBA" id="ARBA00023239"/>
    </source>
</evidence>
<evidence type="ECO:0000256" key="3">
    <source>
        <dbReference type="ARBA" id="ARBA00005708"/>
    </source>
</evidence>